<comment type="caution">
    <text evidence="2">The sequence shown here is derived from an EMBL/GenBank/DDBJ whole genome shotgun (WGS) entry which is preliminary data.</text>
</comment>
<organism evidence="2 3">
    <name type="scientific">Pelistega suis</name>
    <dbReference type="NCBI Taxonomy" id="1631957"/>
    <lineage>
        <taxon>Bacteria</taxon>
        <taxon>Pseudomonadati</taxon>
        <taxon>Pseudomonadota</taxon>
        <taxon>Betaproteobacteria</taxon>
        <taxon>Burkholderiales</taxon>
        <taxon>Alcaligenaceae</taxon>
        <taxon>Pelistega</taxon>
    </lineage>
</organism>
<dbReference type="GO" id="GO:0035312">
    <property type="term" value="F:5'-3' DNA exonuclease activity"/>
    <property type="evidence" value="ECO:0007669"/>
    <property type="project" value="TreeGrafter"/>
</dbReference>
<dbReference type="PANTHER" id="PTHR42924">
    <property type="entry name" value="EXONUCLEASE"/>
    <property type="match status" value="1"/>
</dbReference>
<dbReference type="AlphaFoldDB" id="A0A849P2I9"/>
<dbReference type="CDD" id="cd07438">
    <property type="entry name" value="PHP_HisPPase_AMP"/>
    <property type="match status" value="1"/>
</dbReference>
<dbReference type="InterPro" id="IPR004013">
    <property type="entry name" value="PHP_dom"/>
</dbReference>
<proteinExistence type="predicted"/>
<reference evidence="2 3" key="1">
    <citation type="submission" date="2020-05" db="EMBL/GenBank/DDBJ databases">
        <authorList>
            <person name="Niu N."/>
        </authorList>
    </citation>
    <scope>NUCLEOTIDE SEQUENCE [LARGE SCALE GENOMIC DNA]</scope>
    <source>
        <strain evidence="2 3">3340-03</strain>
    </source>
</reference>
<dbReference type="GO" id="GO:0004534">
    <property type="term" value="F:5'-3' RNA exonuclease activity"/>
    <property type="evidence" value="ECO:0007669"/>
    <property type="project" value="TreeGrafter"/>
</dbReference>
<evidence type="ECO:0000313" key="2">
    <source>
        <dbReference type="EMBL" id="NOL51246.1"/>
    </source>
</evidence>
<dbReference type="InterPro" id="IPR003141">
    <property type="entry name" value="Pol/His_phosphatase_N"/>
</dbReference>
<feature type="domain" description="Polymerase/histidinol phosphatase N-terminal" evidence="1">
    <location>
        <begin position="6"/>
        <end position="71"/>
    </location>
</feature>
<protein>
    <submittedName>
        <fullName evidence="2">PHP domain-containing protein</fullName>
    </submittedName>
</protein>
<dbReference type="SMART" id="SM00481">
    <property type="entry name" value="POLIIIAc"/>
    <property type="match status" value="1"/>
</dbReference>
<dbReference type="RefSeq" id="WP_171679945.1">
    <property type="nucleotide sequence ID" value="NZ_JABGBN010000002.1"/>
</dbReference>
<dbReference type="PANTHER" id="PTHR42924:SF3">
    <property type="entry name" value="POLYMERASE_HISTIDINOL PHOSPHATASE N-TERMINAL DOMAIN-CONTAINING PROTEIN"/>
    <property type="match status" value="1"/>
</dbReference>
<dbReference type="Pfam" id="PF02811">
    <property type="entry name" value="PHP"/>
    <property type="match status" value="1"/>
</dbReference>
<keyword evidence="3" id="KW-1185">Reference proteome</keyword>
<name>A0A849P2I9_9BURK</name>
<dbReference type="InterPro" id="IPR052018">
    <property type="entry name" value="PHP_domain"/>
</dbReference>
<dbReference type="Proteomes" id="UP000537862">
    <property type="component" value="Unassembled WGS sequence"/>
</dbReference>
<sequence>MLYSPVDLHCHSTKSDGVFEPSVLAQRAFNNGVRLWSLTDHDEVSGQEEAMSVAKSLGMDYLTGIEISVTWADRTLHIVGLNYDIHNPQMIEGLQRIRTDRVTRAQEMGEKLAKFGVHDAYSGALALAGNPDLLSRTHFARYMVEQGHCKHIQEVFDRYLADGKPAYVPGAWATLDEAMAWIHGAGGAAVIAHPGRYKYSSEEFKLLFTRFKELGGEAIEVVTGSHTPEQYHQYANVAKHYGFKVSCGSDFHGPTESKVDLGRLPVLPPGLTPIWQEWYPKYTV</sequence>
<accession>A0A849P2I9</accession>
<gene>
    <name evidence="2" type="ORF">HKX39_03540</name>
</gene>
<evidence type="ECO:0000313" key="3">
    <source>
        <dbReference type="Proteomes" id="UP000537862"/>
    </source>
</evidence>
<dbReference type="Gene3D" id="3.20.20.140">
    <property type="entry name" value="Metal-dependent hydrolases"/>
    <property type="match status" value="1"/>
</dbReference>
<dbReference type="InterPro" id="IPR016195">
    <property type="entry name" value="Pol/histidinol_Pase-like"/>
</dbReference>
<dbReference type="SUPFAM" id="SSF89550">
    <property type="entry name" value="PHP domain-like"/>
    <property type="match status" value="1"/>
</dbReference>
<dbReference type="EMBL" id="JABGBN010000002">
    <property type="protein sequence ID" value="NOL51246.1"/>
    <property type="molecule type" value="Genomic_DNA"/>
</dbReference>
<evidence type="ECO:0000259" key="1">
    <source>
        <dbReference type="SMART" id="SM00481"/>
    </source>
</evidence>
<dbReference type="Gene3D" id="1.10.150.650">
    <property type="match status" value="1"/>
</dbReference>